<dbReference type="EMBL" id="JADYXP020000028">
    <property type="protein sequence ID" value="KAL0099353.1"/>
    <property type="molecule type" value="Genomic_DNA"/>
</dbReference>
<feature type="transmembrane region" description="Helical" evidence="1">
    <location>
        <begin position="6"/>
        <end position="23"/>
    </location>
</feature>
<keyword evidence="3" id="KW-1185">Reference proteome</keyword>
<keyword evidence="1" id="KW-0472">Membrane</keyword>
<reference evidence="2 3" key="1">
    <citation type="submission" date="2023-03" db="EMBL/GenBank/DDBJ databases">
        <title>High recombination rates correlate with genetic variation in Cardiocondyla obscurior ants.</title>
        <authorList>
            <person name="Errbii M."/>
        </authorList>
    </citation>
    <scope>NUCLEOTIDE SEQUENCE [LARGE SCALE GENOMIC DNA]</scope>
    <source>
        <strain evidence="2">Alpha-2009</strain>
        <tissue evidence="2">Whole body</tissue>
    </source>
</reference>
<comment type="caution">
    <text evidence="2">The sequence shown here is derived from an EMBL/GenBank/DDBJ whole genome shotgun (WGS) entry which is preliminary data.</text>
</comment>
<name>A0AAW2E9F3_9HYME</name>
<gene>
    <name evidence="2" type="ORF">PUN28_020131</name>
</gene>
<feature type="transmembrane region" description="Helical" evidence="1">
    <location>
        <begin position="83"/>
        <end position="100"/>
    </location>
</feature>
<sequence>MSKNIYMYNLLLLKHFLILYNYSNQMERKMTRLLSNDFDYIILFGDLNDDMKRNLIFYLIFIFFNYHKCVNICNILSFIKKKVIILYTIKIVITFFLFLLKKLIEN</sequence>
<dbReference type="AlphaFoldDB" id="A0AAW2E9F3"/>
<protein>
    <submittedName>
        <fullName evidence="2">Uncharacterized protein</fullName>
    </submittedName>
</protein>
<organism evidence="2 3">
    <name type="scientific">Cardiocondyla obscurior</name>
    <dbReference type="NCBI Taxonomy" id="286306"/>
    <lineage>
        <taxon>Eukaryota</taxon>
        <taxon>Metazoa</taxon>
        <taxon>Ecdysozoa</taxon>
        <taxon>Arthropoda</taxon>
        <taxon>Hexapoda</taxon>
        <taxon>Insecta</taxon>
        <taxon>Pterygota</taxon>
        <taxon>Neoptera</taxon>
        <taxon>Endopterygota</taxon>
        <taxon>Hymenoptera</taxon>
        <taxon>Apocrita</taxon>
        <taxon>Aculeata</taxon>
        <taxon>Formicoidea</taxon>
        <taxon>Formicidae</taxon>
        <taxon>Myrmicinae</taxon>
        <taxon>Cardiocondyla</taxon>
    </lineage>
</organism>
<evidence type="ECO:0000313" key="2">
    <source>
        <dbReference type="EMBL" id="KAL0099353.1"/>
    </source>
</evidence>
<dbReference type="Proteomes" id="UP001430953">
    <property type="component" value="Unassembled WGS sequence"/>
</dbReference>
<keyword evidence="1" id="KW-0812">Transmembrane</keyword>
<feature type="transmembrane region" description="Helical" evidence="1">
    <location>
        <begin position="55"/>
        <end position="77"/>
    </location>
</feature>
<keyword evidence="1" id="KW-1133">Transmembrane helix</keyword>
<accession>A0AAW2E9F3</accession>
<evidence type="ECO:0000256" key="1">
    <source>
        <dbReference type="SAM" id="Phobius"/>
    </source>
</evidence>
<proteinExistence type="predicted"/>
<evidence type="ECO:0000313" key="3">
    <source>
        <dbReference type="Proteomes" id="UP001430953"/>
    </source>
</evidence>